<proteinExistence type="inferred from homology"/>
<dbReference type="OrthoDB" id="26870at2"/>
<dbReference type="InterPro" id="IPR028082">
    <property type="entry name" value="Peripla_BP_I"/>
</dbReference>
<geneLocation type="plasmid" evidence="7 8">
    <name>unnamed2</name>
</geneLocation>
<keyword evidence="2" id="KW-0813">Transport</keyword>
<dbReference type="Pfam" id="PF13458">
    <property type="entry name" value="Peripla_BP_6"/>
    <property type="match status" value="1"/>
</dbReference>
<dbReference type="Proteomes" id="UP000239326">
    <property type="component" value="Plasmid unnamed2"/>
</dbReference>
<dbReference type="RefSeq" id="WP_106448459.1">
    <property type="nucleotide sequence ID" value="NZ_CP027671.1"/>
</dbReference>
<name>A0A2S0N662_9BURK</name>
<evidence type="ECO:0000256" key="2">
    <source>
        <dbReference type="ARBA" id="ARBA00022448"/>
    </source>
</evidence>
<evidence type="ECO:0000256" key="3">
    <source>
        <dbReference type="ARBA" id="ARBA00022729"/>
    </source>
</evidence>
<organism evidence="7 8">
    <name type="scientific">Simplicispira suum</name>
    <dbReference type="NCBI Taxonomy" id="2109915"/>
    <lineage>
        <taxon>Bacteria</taxon>
        <taxon>Pseudomonadati</taxon>
        <taxon>Pseudomonadota</taxon>
        <taxon>Betaproteobacteria</taxon>
        <taxon>Burkholderiales</taxon>
        <taxon>Comamonadaceae</taxon>
        <taxon>Simplicispira</taxon>
    </lineage>
</organism>
<comment type="similarity">
    <text evidence="1">Belongs to the leucine-binding protein family.</text>
</comment>
<dbReference type="AlphaFoldDB" id="A0A2S0N662"/>
<keyword evidence="7" id="KW-0614">Plasmid</keyword>
<feature type="chain" id="PRO_5015490529" description="Leucine-binding protein domain-containing protein" evidence="5">
    <location>
        <begin position="31"/>
        <end position="393"/>
    </location>
</feature>
<dbReference type="PRINTS" id="PR00337">
    <property type="entry name" value="LEUILEVALBP"/>
</dbReference>
<feature type="domain" description="Leucine-binding protein" evidence="6">
    <location>
        <begin position="38"/>
        <end position="382"/>
    </location>
</feature>
<dbReference type="EMBL" id="CP027671">
    <property type="protein sequence ID" value="AVO43517.1"/>
    <property type="molecule type" value="Genomic_DNA"/>
</dbReference>
<reference evidence="7 8" key="1">
    <citation type="submission" date="2018-03" db="EMBL/GenBank/DDBJ databases">
        <title>Genome sequencing of Simplicispira sp.</title>
        <authorList>
            <person name="Kim S.-J."/>
            <person name="Heo J."/>
            <person name="Kwon S.-W."/>
        </authorList>
    </citation>
    <scope>NUCLEOTIDE SEQUENCE [LARGE SCALE GENOMIC DNA]</scope>
    <source>
        <strain evidence="7 8">SC1-8</strain>
        <plasmid evidence="7 8">unnamed2</plasmid>
    </source>
</reference>
<evidence type="ECO:0000259" key="6">
    <source>
        <dbReference type="Pfam" id="PF13458"/>
    </source>
</evidence>
<dbReference type="InterPro" id="IPR028081">
    <property type="entry name" value="Leu-bd"/>
</dbReference>
<dbReference type="InterPro" id="IPR000709">
    <property type="entry name" value="Leu_Ile_Val-bd"/>
</dbReference>
<keyword evidence="8" id="KW-1185">Reference proteome</keyword>
<sequence>MRIKRFIRQLAGVFAGAALIAAAVQQPVAAQGVTDKVVKIGAYDALTGPIPLTGKQMSAGWNAAVNAANDAGGVNGRKIELLIEDDGYEPSRAMAAVRKLVERDQVLVMTGLGTPTTVVAAKYLEQAKVPLLFPMGASSTQLNHAGLKQLFMAHPAYLTQAEIIVGWMIDHVGVKKPCLVYQVDPSGEDHFAGAKKAVAARKMELSAAETFERGTTDFSAQVLKMKNAGCDFVYTATTLEASARLVTAADRIGFKPKYAGFTTQADATLIKLLGPLAEGFYAADMMARPESDAPAVKAYLANMKKYAPDVDPTFFTAYAYSAMQLVIEAIREAGPQPTREKVISALEKWNPKQSEMMGPIVFSANDHDGKRSLYMIQVKDGKWVQVSDWIVAK</sequence>
<keyword evidence="3 5" id="KW-0732">Signal</keyword>
<feature type="signal peptide" evidence="5">
    <location>
        <begin position="1"/>
        <end position="30"/>
    </location>
</feature>
<protein>
    <recommendedName>
        <fullName evidence="6">Leucine-binding protein domain-containing protein</fullName>
    </recommendedName>
</protein>
<dbReference type="Gene3D" id="3.40.50.2300">
    <property type="match status" value="2"/>
</dbReference>
<keyword evidence="4" id="KW-0029">Amino-acid transport</keyword>
<evidence type="ECO:0000313" key="7">
    <source>
        <dbReference type="EMBL" id="AVO43517.1"/>
    </source>
</evidence>
<dbReference type="KEGG" id="simp:C6571_18930"/>
<dbReference type="GO" id="GO:0006865">
    <property type="term" value="P:amino acid transport"/>
    <property type="evidence" value="ECO:0007669"/>
    <property type="project" value="UniProtKB-KW"/>
</dbReference>
<evidence type="ECO:0000256" key="1">
    <source>
        <dbReference type="ARBA" id="ARBA00010062"/>
    </source>
</evidence>
<dbReference type="SUPFAM" id="SSF53822">
    <property type="entry name" value="Periplasmic binding protein-like I"/>
    <property type="match status" value="1"/>
</dbReference>
<evidence type="ECO:0000313" key="8">
    <source>
        <dbReference type="Proteomes" id="UP000239326"/>
    </source>
</evidence>
<dbReference type="PANTHER" id="PTHR47235:SF1">
    <property type="entry name" value="BLR6548 PROTEIN"/>
    <property type="match status" value="1"/>
</dbReference>
<evidence type="ECO:0000256" key="5">
    <source>
        <dbReference type="SAM" id="SignalP"/>
    </source>
</evidence>
<evidence type="ECO:0000256" key="4">
    <source>
        <dbReference type="ARBA" id="ARBA00022970"/>
    </source>
</evidence>
<gene>
    <name evidence="7" type="ORF">C6571_18930</name>
</gene>
<dbReference type="CDD" id="cd06343">
    <property type="entry name" value="PBP1_ABC_ligand_binding-like"/>
    <property type="match status" value="1"/>
</dbReference>
<dbReference type="PANTHER" id="PTHR47235">
    <property type="entry name" value="BLR6548 PROTEIN"/>
    <property type="match status" value="1"/>
</dbReference>
<accession>A0A2S0N662</accession>